<accession>A0ABR0FB98</accession>
<dbReference type="InterPro" id="IPR053209">
    <property type="entry name" value="Gramillin-biosynth_MTr"/>
</dbReference>
<gene>
    <name evidence="2" type="ORF">QC761_0100550</name>
</gene>
<dbReference type="Gene3D" id="1.25.40.10">
    <property type="entry name" value="Tetratricopeptide repeat domain"/>
    <property type="match status" value="1"/>
</dbReference>
<name>A0ABR0FB98_9PEZI</name>
<evidence type="ECO:0000313" key="2">
    <source>
        <dbReference type="EMBL" id="KAK4641273.1"/>
    </source>
</evidence>
<dbReference type="Proteomes" id="UP001322138">
    <property type="component" value="Unassembled WGS sequence"/>
</dbReference>
<dbReference type="InterPro" id="IPR011990">
    <property type="entry name" value="TPR-like_helical_dom_sf"/>
</dbReference>
<proteinExistence type="predicted"/>
<keyword evidence="3" id="KW-1185">Reference proteome</keyword>
<evidence type="ECO:0000256" key="1">
    <source>
        <dbReference type="PROSITE-ProRule" id="PRU00339"/>
    </source>
</evidence>
<comment type="caution">
    <text evidence="2">The sequence shown here is derived from an EMBL/GenBank/DDBJ whole genome shotgun (WGS) entry which is preliminary data.</text>
</comment>
<dbReference type="RefSeq" id="XP_062730249.1">
    <property type="nucleotide sequence ID" value="XM_062873101.1"/>
</dbReference>
<protein>
    <submittedName>
        <fullName evidence="2">Uncharacterized protein</fullName>
    </submittedName>
</protein>
<dbReference type="InterPro" id="IPR019734">
    <property type="entry name" value="TPR_rpt"/>
</dbReference>
<dbReference type="PANTHER" id="PTHR47643:SF2">
    <property type="entry name" value="TPR DOMAIN PROTEIN (AFU_ORTHOLOGUE AFUA_5G12710)"/>
    <property type="match status" value="1"/>
</dbReference>
<sequence length="262" mass="29699">MLRNAQSHAGQRPARKSERIETTLKFNIARAARQQSQQCSPGSLQTSTSFIPAPYPPCTWPFCELEKVLFSDLVLETHHKGTYLLVRVLTPQDRMTAVMAIVEDEKSEGFLLQLYHQVEMTEDILVPGGILIIKDPYRKLTADGRHGLRVDHVSDVVFLLAHDKRVHSCWHSELTDPQLKSADFWKTKGKEFFGQSRYQAAVEHYTRALVSSPRADECHIIKLNRSLALPRTNSFDAALVYVNSVLEVANGKTKEKALFRKA</sequence>
<dbReference type="GeneID" id="87892478"/>
<feature type="repeat" description="TPR" evidence="1">
    <location>
        <begin position="182"/>
        <end position="215"/>
    </location>
</feature>
<organism evidence="2 3">
    <name type="scientific">Podospora bellae-mahoneyi</name>
    <dbReference type="NCBI Taxonomy" id="2093777"/>
    <lineage>
        <taxon>Eukaryota</taxon>
        <taxon>Fungi</taxon>
        <taxon>Dikarya</taxon>
        <taxon>Ascomycota</taxon>
        <taxon>Pezizomycotina</taxon>
        <taxon>Sordariomycetes</taxon>
        <taxon>Sordariomycetidae</taxon>
        <taxon>Sordariales</taxon>
        <taxon>Podosporaceae</taxon>
        <taxon>Podospora</taxon>
    </lineage>
</organism>
<dbReference type="EMBL" id="JAFFGZ010000008">
    <property type="protein sequence ID" value="KAK4641273.1"/>
    <property type="molecule type" value="Genomic_DNA"/>
</dbReference>
<dbReference type="PROSITE" id="PS50005">
    <property type="entry name" value="TPR"/>
    <property type="match status" value="1"/>
</dbReference>
<dbReference type="PANTHER" id="PTHR47643">
    <property type="entry name" value="TPR DOMAIN PROTEIN (AFU_ORTHOLOGUE AFUA_5G12710)"/>
    <property type="match status" value="1"/>
</dbReference>
<evidence type="ECO:0000313" key="3">
    <source>
        <dbReference type="Proteomes" id="UP001322138"/>
    </source>
</evidence>
<keyword evidence="1" id="KW-0802">TPR repeat</keyword>
<dbReference type="SUPFAM" id="SSF48452">
    <property type="entry name" value="TPR-like"/>
    <property type="match status" value="1"/>
</dbReference>
<reference evidence="2 3" key="1">
    <citation type="journal article" date="2023" name="bioRxiv">
        <title>High-quality genome assemblies of four members of thePodospora anserinaspecies complex.</title>
        <authorList>
            <person name="Ament-Velasquez S.L."/>
            <person name="Vogan A.A."/>
            <person name="Wallerman O."/>
            <person name="Hartmann F."/>
            <person name="Gautier V."/>
            <person name="Silar P."/>
            <person name="Giraud T."/>
            <person name="Johannesson H."/>
        </authorList>
    </citation>
    <scope>NUCLEOTIDE SEQUENCE [LARGE SCALE GENOMIC DNA]</scope>
    <source>
        <strain evidence="2 3">CBS 112042</strain>
    </source>
</reference>